<evidence type="ECO:0000313" key="3">
    <source>
        <dbReference type="Proteomes" id="UP000223606"/>
    </source>
</evidence>
<evidence type="ECO:0000256" key="1">
    <source>
        <dbReference type="SAM" id="MobiDB-lite"/>
    </source>
</evidence>
<feature type="region of interest" description="Disordered" evidence="1">
    <location>
        <begin position="38"/>
        <end position="59"/>
    </location>
</feature>
<reference evidence="3" key="1">
    <citation type="submission" date="2017-09" db="EMBL/GenBank/DDBJ databases">
        <title>Genome sequence of Nannocystis excedens DSM 71.</title>
        <authorList>
            <person name="Blom J."/>
        </authorList>
    </citation>
    <scope>NUCLEOTIDE SEQUENCE [LARGE SCALE GENOMIC DNA]</scope>
    <source>
        <strain evidence="3">type strain: E19</strain>
    </source>
</reference>
<dbReference type="EMBL" id="LT960614">
    <property type="protein sequence ID" value="SON54869.1"/>
    <property type="molecule type" value="Genomic_DNA"/>
</dbReference>
<dbReference type="AlphaFoldDB" id="A0A2C9D3W2"/>
<protein>
    <submittedName>
        <fullName evidence="2">Uncharacterized protein</fullName>
    </submittedName>
</protein>
<name>A0A2C9D3W2_9HYPH</name>
<gene>
    <name evidence="2" type="ORF">HDIA_1328</name>
</gene>
<organism evidence="2 3">
    <name type="scientific">Hartmannibacter diazotrophicus</name>
    <dbReference type="NCBI Taxonomy" id="1482074"/>
    <lineage>
        <taxon>Bacteria</taxon>
        <taxon>Pseudomonadati</taxon>
        <taxon>Pseudomonadota</taxon>
        <taxon>Alphaproteobacteria</taxon>
        <taxon>Hyphomicrobiales</taxon>
        <taxon>Pleomorphomonadaceae</taxon>
        <taxon>Hartmannibacter</taxon>
    </lineage>
</organism>
<dbReference type="Proteomes" id="UP000223606">
    <property type="component" value="Chromosome 1"/>
</dbReference>
<feature type="region of interest" description="Disordered" evidence="1">
    <location>
        <begin position="1"/>
        <end position="22"/>
    </location>
</feature>
<sequence length="59" mass="6959">MGLVIEFGMTRSRPARRSKPERTGEIMFFPGVRIERHAAATDPIDERHRPLPRWNERDD</sequence>
<dbReference type="RefSeq" id="WP_099555453.1">
    <property type="nucleotide sequence ID" value="NZ_LT960614.1"/>
</dbReference>
<keyword evidence="3" id="KW-1185">Reference proteome</keyword>
<dbReference type="KEGG" id="hdi:HDIA_1328"/>
<accession>A0A2C9D3W2</accession>
<proteinExistence type="predicted"/>
<evidence type="ECO:0000313" key="2">
    <source>
        <dbReference type="EMBL" id="SON54869.1"/>
    </source>
</evidence>
<dbReference type="OrthoDB" id="8454392at2"/>